<dbReference type="AlphaFoldDB" id="T1F162"/>
<dbReference type="CTD" id="20202562"/>
<evidence type="ECO:0000313" key="1">
    <source>
        <dbReference type="EMBL" id="ESO09010.1"/>
    </source>
</evidence>
<reference evidence="3" key="1">
    <citation type="submission" date="2012-12" db="EMBL/GenBank/DDBJ databases">
        <authorList>
            <person name="Hellsten U."/>
            <person name="Grimwood J."/>
            <person name="Chapman J.A."/>
            <person name="Shapiro H."/>
            <person name="Aerts A."/>
            <person name="Otillar R.P."/>
            <person name="Terry A.Y."/>
            <person name="Boore J.L."/>
            <person name="Simakov O."/>
            <person name="Marletaz F."/>
            <person name="Cho S.-J."/>
            <person name="Edsinger-Gonzales E."/>
            <person name="Havlak P."/>
            <person name="Kuo D.-H."/>
            <person name="Larsson T."/>
            <person name="Lv J."/>
            <person name="Arendt D."/>
            <person name="Savage R."/>
            <person name="Osoegawa K."/>
            <person name="de Jong P."/>
            <person name="Lindberg D.R."/>
            <person name="Seaver E.C."/>
            <person name="Weisblat D.A."/>
            <person name="Putnam N.H."/>
            <person name="Grigoriev I.V."/>
            <person name="Rokhsar D.S."/>
        </authorList>
    </citation>
    <scope>NUCLEOTIDE SEQUENCE</scope>
</reference>
<gene>
    <name evidence="2" type="primary">20202562</name>
    <name evidence="1" type="ORF">HELRODRAFT_168942</name>
</gene>
<evidence type="ECO:0000313" key="2">
    <source>
        <dbReference type="EnsemblMetazoa" id="HelroP168942"/>
    </source>
</evidence>
<dbReference type="Proteomes" id="UP000015101">
    <property type="component" value="Unassembled WGS sequence"/>
</dbReference>
<name>T1F162_HELRO</name>
<dbReference type="KEGG" id="hro:HELRODRAFT_168942"/>
<proteinExistence type="predicted"/>
<dbReference type="EnsemblMetazoa" id="HelroT168942">
    <property type="protein sequence ID" value="HelroP168942"/>
    <property type="gene ID" value="HelroG168942"/>
</dbReference>
<reference evidence="1 3" key="2">
    <citation type="journal article" date="2013" name="Nature">
        <title>Insights into bilaterian evolution from three spiralian genomes.</title>
        <authorList>
            <person name="Simakov O."/>
            <person name="Marletaz F."/>
            <person name="Cho S.J."/>
            <person name="Edsinger-Gonzales E."/>
            <person name="Havlak P."/>
            <person name="Hellsten U."/>
            <person name="Kuo D.H."/>
            <person name="Larsson T."/>
            <person name="Lv J."/>
            <person name="Arendt D."/>
            <person name="Savage R."/>
            <person name="Osoegawa K."/>
            <person name="de Jong P."/>
            <person name="Grimwood J."/>
            <person name="Chapman J.A."/>
            <person name="Shapiro H."/>
            <person name="Aerts A."/>
            <person name="Otillar R.P."/>
            <person name="Terry A.Y."/>
            <person name="Boore J.L."/>
            <person name="Grigoriev I.V."/>
            <person name="Lindberg D.R."/>
            <person name="Seaver E.C."/>
            <person name="Weisblat D.A."/>
            <person name="Putnam N.H."/>
            <person name="Rokhsar D.S."/>
        </authorList>
    </citation>
    <scope>NUCLEOTIDE SEQUENCE</scope>
</reference>
<evidence type="ECO:0000313" key="3">
    <source>
        <dbReference type="Proteomes" id="UP000015101"/>
    </source>
</evidence>
<accession>T1F162</accession>
<keyword evidence="3" id="KW-1185">Reference proteome</keyword>
<dbReference type="GeneID" id="20202562"/>
<protein>
    <submittedName>
        <fullName evidence="1 2">Uncharacterized protein</fullName>
    </submittedName>
</protein>
<organism evidence="2 3">
    <name type="scientific">Helobdella robusta</name>
    <name type="common">Californian leech</name>
    <dbReference type="NCBI Taxonomy" id="6412"/>
    <lineage>
        <taxon>Eukaryota</taxon>
        <taxon>Metazoa</taxon>
        <taxon>Spiralia</taxon>
        <taxon>Lophotrochozoa</taxon>
        <taxon>Annelida</taxon>
        <taxon>Clitellata</taxon>
        <taxon>Hirudinea</taxon>
        <taxon>Rhynchobdellida</taxon>
        <taxon>Glossiphoniidae</taxon>
        <taxon>Helobdella</taxon>
    </lineage>
</organism>
<dbReference type="EMBL" id="KB096023">
    <property type="protein sequence ID" value="ESO09010.1"/>
    <property type="molecule type" value="Genomic_DNA"/>
</dbReference>
<reference evidence="2" key="3">
    <citation type="submission" date="2015-06" db="UniProtKB">
        <authorList>
            <consortium name="EnsemblMetazoa"/>
        </authorList>
    </citation>
    <scope>IDENTIFICATION</scope>
</reference>
<sequence>MLCGGVVKTSDTAFAVTVIECKESPMHQTQHTWPYLDETKLDYCLGTATDKGFQNRKKNPAALRLKRNLHRRVNHNFRISRLTIFQNADNLKMMANLKMAENLKMAGNLKMADELKMAAFLNGRRLRHRGYSKKKTIPKFGG</sequence>
<dbReference type="InParanoid" id="T1F162"/>
<dbReference type="HOGENOM" id="CLU_1817869_0_0_1"/>
<dbReference type="EMBL" id="AMQM01003147">
    <property type="status" value="NOT_ANNOTATED_CDS"/>
    <property type="molecule type" value="Genomic_DNA"/>
</dbReference>
<dbReference type="RefSeq" id="XP_009013032.1">
    <property type="nucleotide sequence ID" value="XM_009014784.1"/>
</dbReference>